<evidence type="ECO:0000256" key="4">
    <source>
        <dbReference type="ARBA" id="ARBA00023271"/>
    </source>
</evidence>
<evidence type="ECO:0000256" key="5">
    <source>
        <dbReference type="ARBA" id="ARBA00031206"/>
    </source>
</evidence>
<evidence type="ECO:0000256" key="1">
    <source>
        <dbReference type="ARBA" id="ARBA00004436"/>
    </source>
</evidence>
<dbReference type="Pfam" id="PF20180">
    <property type="entry name" value="UQCC2_CBP6"/>
    <property type="match status" value="1"/>
</dbReference>
<dbReference type="GO" id="GO:0070131">
    <property type="term" value="P:positive regulation of mitochondrial translation"/>
    <property type="evidence" value="ECO:0007669"/>
    <property type="project" value="Ensembl"/>
</dbReference>
<keyword evidence="8" id="KW-1185">Reference proteome</keyword>
<dbReference type="GO" id="GO:0034551">
    <property type="term" value="P:mitochondrial respiratory chain complex III assembly"/>
    <property type="evidence" value="ECO:0007669"/>
    <property type="project" value="Ensembl"/>
</dbReference>
<evidence type="ECO:0000313" key="7">
    <source>
        <dbReference type="Ensembl" id="ENSCPRP00005020259.1"/>
    </source>
</evidence>
<evidence type="ECO:0000313" key="8">
    <source>
        <dbReference type="Proteomes" id="UP000594220"/>
    </source>
</evidence>
<dbReference type="Ensembl" id="ENSCPRT00005023672.1">
    <property type="protein sequence ID" value="ENSCPRP00005020259.1"/>
    <property type="gene ID" value="ENSCPRG00005014099.1"/>
</dbReference>
<keyword evidence="3" id="KW-0496">Mitochondrion</keyword>
<dbReference type="GO" id="GO:0002082">
    <property type="term" value="P:regulation of oxidative phosphorylation"/>
    <property type="evidence" value="ECO:0007669"/>
    <property type="project" value="Ensembl"/>
</dbReference>
<comment type="subcellular location">
    <subcellularLocation>
        <location evidence="1">Mitochondrion matrix</location>
        <location evidence="1">Mitochondrion nucleoid</location>
    </subcellularLocation>
</comment>
<keyword evidence="2" id="KW-0809">Transit peptide</keyword>
<proteinExistence type="predicted"/>
<dbReference type="InterPro" id="IPR037698">
    <property type="entry name" value="UQCC2"/>
</dbReference>
<dbReference type="GO" id="GO:0050796">
    <property type="term" value="P:regulation of insulin secretion"/>
    <property type="evidence" value="ECO:0007669"/>
    <property type="project" value="Ensembl"/>
</dbReference>
<organism evidence="7 8">
    <name type="scientific">Crocodylus porosus</name>
    <name type="common">Saltwater crocodile</name>
    <name type="synonym">Estuarine crocodile</name>
    <dbReference type="NCBI Taxonomy" id="8502"/>
    <lineage>
        <taxon>Eukaryota</taxon>
        <taxon>Metazoa</taxon>
        <taxon>Chordata</taxon>
        <taxon>Craniata</taxon>
        <taxon>Vertebrata</taxon>
        <taxon>Euteleostomi</taxon>
        <taxon>Archelosauria</taxon>
        <taxon>Archosauria</taxon>
        <taxon>Crocodylia</taxon>
        <taxon>Longirostres</taxon>
        <taxon>Crocodylidae</taxon>
        <taxon>Crocodylus</taxon>
    </lineage>
</organism>
<reference evidence="7" key="2">
    <citation type="submission" date="2025-09" db="UniProtKB">
        <authorList>
            <consortium name="Ensembl"/>
        </authorList>
    </citation>
    <scope>IDENTIFICATION</scope>
</reference>
<evidence type="ECO:0000256" key="2">
    <source>
        <dbReference type="ARBA" id="ARBA00022946"/>
    </source>
</evidence>
<dbReference type="GeneTree" id="ENSGT00510000048041"/>
<protein>
    <recommendedName>
        <fullName evidence="6">Mitochondrial nucleoid factor 1</fullName>
    </recommendedName>
    <alternativeName>
        <fullName evidence="5">Mitochondrial protein M19</fullName>
    </alternativeName>
</protein>
<dbReference type="GO" id="GO:0042645">
    <property type="term" value="C:mitochondrial nucleoid"/>
    <property type="evidence" value="ECO:0007669"/>
    <property type="project" value="UniProtKB-SubCell"/>
</dbReference>
<dbReference type="GO" id="GO:2001014">
    <property type="term" value="P:regulation of skeletal muscle cell differentiation"/>
    <property type="evidence" value="ECO:0007669"/>
    <property type="project" value="Ensembl"/>
</dbReference>
<dbReference type="GO" id="GO:0005758">
    <property type="term" value="C:mitochondrial intermembrane space"/>
    <property type="evidence" value="ECO:0007669"/>
    <property type="project" value="Ensembl"/>
</dbReference>
<evidence type="ECO:0000256" key="6">
    <source>
        <dbReference type="ARBA" id="ARBA00032983"/>
    </source>
</evidence>
<accession>A0A7M4G0B8</accession>
<dbReference type="GO" id="GO:0016604">
    <property type="term" value="C:nuclear body"/>
    <property type="evidence" value="ECO:0007669"/>
    <property type="project" value="Ensembl"/>
</dbReference>
<keyword evidence="4" id="KW-1135">Mitochondrion nucleoid</keyword>
<dbReference type="AlphaFoldDB" id="A0A7M4G0B8"/>
<gene>
    <name evidence="7" type="primary">UQCC2</name>
</gene>
<sequence>MAATRYRRFLKLCEEWPVDESKWGRDLGSYLRSRVAQGFREGENTKVAKPEDCDQGYESLVRVHTNYHKNKYPRLRDTNFTGLTMEECRIVIATGIVVVALPCSGCKCISLCRVLFVAFLQASLKCAA</sequence>
<dbReference type="PANTHER" id="PTHR34260:SF1">
    <property type="entry name" value="UBIQUINOL-CYTOCHROME-C REDUCTASE COMPLEX ASSEMBLY FACTOR 2"/>
    <property type="match status" value="1"/>
</dbReference>
<reference evidence="7" key="1">
    <citation type="submission" date="2025-08" db="UniProtKB">
        <authorList>
            <consortium name="Ensembl"/>
        </authorList>
    </citation>
    <scope>IDENTIFICATION</scope>
</reference>
<name>A0A7M4G0B8_CROPO</name>
<evidence type="ECO:0000256" key="3">
    <source>
        <dbReference type="ARBA" id="ARBA00023128"/>
    </source>
</evidence>
<dbReference type="GO" id="GO:0005743">
    <property type="term" value="C:mitochondrial inner membrane"/>
    <property type="evidence" value="ECO:0007669"/>
    <property type="project" value="Ensembl"/>
</dbReference>
<dbReference type="Proteomes" id="UP000594220">
    <property type="component" value="Unplaced"/>
</dbReference>
<dbReference type="PANTHER" id="PTHR34260">
    <property type="entry name" value="UBIQUINOL-CYTOCHROME-C REDUCTASE COMPLEX ASSEMBLY FACTOR 2"/>
    <property type="match status" value="1"/>
</dbReference>